<comment type="caution">
    <text evidence="4">The sequence shown here is derived from an EMBL/GenBank/DDBJ whole genome shotgun (WGS) entry which is preliminary data.</text>
</comment>
<evidence type="ECO:0000259" key="3">
    <source>
        <dbReference type="PROSITE" id="PS51186"/>
    </source>
</evidence>
<gene>
    <name evidence="4" type="ORF">GCM10010969_14840</name>
</gene>
<accession>A0ABQ2KYR2</accession>
<dbReference type="SUPFAM" id="SSF55729">
    <property type="entry name" value="Acyl-CoA N-acyltransferases (Nat)"/>
    <property type="match status" value="1"/>
</dbReference>
<dbReference type="Gene3D" id="3.40.630.30">
    <property type="match status" value="1"/>
</dbReference>
<protein>
    <submittedName>
        <fullName evidence="4">N-acetyltransferase</fullName>
    </submittedName>
</protein>
<feature type="domain" description="N-acetyltransferase" evidence="3">
    <location>
        <begin position="18"/>
        <end position="171"/>
    </location>
</feature>
<dbReference type="InterPro" id="IPR000182">
    <property type="entry name" value="GNAT_dom"/>
</dbReference>
<evidence type="ECO:0000313" key="5">
    <source>
        <dbReference type="Proteomes" id="UP000606653"/>
    </source>
</evidence>
<dbReference type="PROSITE" id="PS51186">
    <property type="entry name" value="GNAT"/>
    <property type="match status" value="1"/>
</dbReference>
<keyword evidence="5" id="KW-1185">Reference proteome</keyword>
<proteinExistence type="predicted"/>
<evidence type="ECO:0000313" key="4">
    <source>
        <dbReference type="EMBL" id="GGN97174.1"/>
    </source>
</evidence>
<keyword evidence="1" id="KW-0808">Transferase</keyword>
<evidence type="ECO:0000256" key="1">
    <source>
        <dbReference type="ARBA" id="ARBA00022679"/>
    </source>
</evidence>
<dbReference type="RefSeq" id="WP_018975798.1">
    <property type="nucleotide sequence ID" value="NZ_BMLN01000003.1"/>
</dbReference>
<dbReference type="CDD" id="cd04301">
    <property type="entry name" value="NAT_SF"/>
    <property type="match status" value="1"/>
</dbReference>
<dbReference type="PANTHER" id="PTHR43072">
    <property type="entry name" value="N-ACETYLTRANSFERASE"/>
    <property type="match status" value="1"/>
</dbReference>
<evidence type="ECO:0000256" key="2">
    <source>
        <dbReference type="ARBA" id="ARBA00023315"/>
    </source>
</evidence>
<keyword evidence="2" id="KW-0012">Acyltransferase</keyword>
<organism evidence="4 5">
    <name type="scientific">Saccharibacillus kuerlensis</name>
    <dbReference type="NCBI Taxonomy" id="459527"/>
    <lineage>
        <taxon>Bacteria</taxon>
        <taxon>Bacillati</taxon>
        <taxon>Bacillota</taxon>
        <taxon>Bacilli</taxon>
        <taxon>Bacillales</taxon>
        <taxon>Paenibacillaceae</taxon>
        <taxon>Saccharibacillus</taxon>
    </lineage>
</organism>
<reference evidence="5" key="1">
    <citation type="journal article" date="2019" name="Int. J. Syst. Evol. Microbiol.">
        <title>The Global Catalogue of Microorganisms (GCM) 10K type strain sequencing project: providing services to taxonomists for standard genome sequencing and annotation.</title>
        <authorList>
            <consortium name="The Broad Institute Genomics Platform"/>
            <consortium name="The Broad Institute Genome Sequencing Center for Infectious Disease"/>
            <person name="Wu L."/>
            <person name="Ma J."/>
        </authorList>
    </citation>
    <scope>NUCLEOTIDE SEQUENCE [LARGE SCALE GENOMIC DNA]</scope>
    <source>
        <strain evidence="5">CGMCC 1.6964</strain>
    </source>
</reference>
<dbReference type="InterPro" id="IPR016181">
    <property type="entry name" value="Acyl_CoA_acyltransferase"/>
</dbReference>
<dbReference type="Proteomes" id="UP000606653">
    <property type="component" value="Unassembled WGS sequence"/>
</dbReference>
<name>A0ABQ2KYR2_9BACL</name>
<dbReference type="Pfam" id="PF00583">
    <property type="entry name" value="Acetyltransf_1"/>
    <property type="match status" value="1"/>
</dbReference>
<dbReference type="PANTHER" id="PTHR43072:SF23">
    <property type="entry name" value="UPF0039 PROTEIN C11D3.02C"/>
    <property type="match status" value="1"/>
</dbReference>
<dbReference type="EMBL" id="BMLN01000003">
    <property type="protein sequence ID" value="GGN97174.1"/>
    <property type="molecule type" value="Genomic_DNA"/>
</dbReference>
<sequence>MTTPNEMTSNEITSNEMPAIELARFEDLPAIVDIYNSTIAGRMVTADLEPITVESRHAWFEEHEPSRRPLWVMRQNGRVLAWISLQSFYGRPAYDATAEVSIYVDESLRGTGAGSRLLEKAIAESPALGVHTLLGFVFGHNEPSLRLLRKYGFESWANLPRVAVLDGIERDLVILGLRVAE</sequence>